<dbReference type="Proteomes" id="UP000199340">
    <property type="component" value="Unassembled WGS sequence"/>
</dbReference>
<name>A0A1G8PJE7_9RHOB</name>
<evidence type="ECO:0000256" key="1">
    <source>
        <dbReference type="SAM" id="MobiDB-lite"/>
    </source>
</evidence>
<proteinExistence type="predicted"/>
<feature type="region of interest" description="Disordered" evidence="1">
    <location>
        <begin position="98"/>
        <end position="122"/>
    </location>
</feature>
<accession>A0A1G8PJE7</accession>
<reference evidence="3 4" key="1">
    <citation type="submission" date="2016-10" db="EMBL/GenBank/DDBJ databases">
        <authorList>
            <person name="de Groot N.N."/>
        </authorList>
    </citation>
    <scope>NUCLEOTIDE SEQUENCE [LARGE SCALE GENOMIC DNA]</scope>
    <source>
        <strain evidence="3 4">DSM 28010</strain>
    </source>
</reference>
<dbReference type="STRING" id="490829.SAMN05421850_106254"/>
<feature type="compositionally biased region" description="Polar residues" evidence="1">
    <location>
        <begin position="67"/>
        <end position="80"/>
    </location>
</feature>
<keyword evidence="4" id="KW-1185">Reference proteome</keyword>
<feature type="signal peptide" evidence="2">
    <location>
        <begin position="1"/>
        <end position="19"/>
    </location>
</feature>
<dbReference type="RefSeq" id="WP_090029171.1">
    <property type="nucleotide sequence ID" value="NZ_FNEB01000006.1"/>
</dbReference>
<feature type="region of interest" description="Disordered" evidence="1">
    <location>
        <begin position="49"/>
        <end position="82"/>
    </location>
</feature>
<feature type="compositionally biased region" description="Basic and acidic residues" evidence="1">
    <location>
        <begin position="206"/>
        <end position="224"/>
    </location>
</feature>
<feature type="region of interest" description="Disordered" evidence="1">
    <location>
        <begin position="193"/>
        <end position="236"/>
    </location>
</feature>
<evidence type="ECO:0000313" key="4">
    <source>
        <dbReference type="Proteomes" id="UP000199340"/>
    </source>
</evidence>
<sequence length="246" mass="26110">MRVFLCCAAFLGLVACAPAVPDSGQGVGFRDYDEYQREQAERDSMLTGTAIPPAGVISDETAGTGRTLPQGQAQSVSVAPQNEAERLAAETAAALNSGVAPVEASPSNPPPEAVNSAGISQENNFDNVSSLRTIESDAQRIAQNRAQYQVIQPEALPSRAGAAGPNIVDFALRTTNPKGAALYRRSNLSGQSRYQRNCAKYPSPDRAQEDFLSRGGPERDRLGLDPDGDGFACEWDPAPFRKVRGG</sequence>
<feature type="chain" id="PRO_5011501043" description="Excalibur calcium-binding domain-containing protein" evidence="2">
    <location>
        <begin position="20"/>
        <end position="246"/>
    </location>
</feature>
<gene>
    <name evidence="3" type="ORF">SAMN05421850_106254</name>
</gene>
<keyword evidence="2" id="KW-0732">Signal</keyword>
<evidence type="ECO:0008006" key="5">
    <source>
        <dbReference type="Google" id="ProtNLM"/>
    </source>
</evidence>
<dbReference type="OrthoDB" id="7951357at2"/>
<dbReference type="AlphaFoldDB" id="A0A1G8PJE7"/>
<evidence type="ECO:0000313" key="3">
    <source>
        <dbReference type="EMBL" id="SDI92614.1"/>
    </source>
</evidence>
<protein>
    <recommendedName>
        <fullName evidence="5">Excalibur calcium-binding domain-containing protein</fullName>
    </recommendedName>
</protein>
<organism evidence="3 4">
    <name type="scientific">Lutimaribacter saemankumensis</name>
    <dbReference type="NCBI Taxonomy" id="490829"/>
    <lineage>
        <taxon>Bacteria</taxon>
        <taxon>Pseudomonadati</taxon>
        <taxon>Pseudomonadota</taxon>
        <taxon>Alphaproteobacteria</taxon>
        <taxon>Rhodobacterales</taxon>
        <taxon>Roseobacteraceae</taxon>
        <taxon>Lutimaribacter</taxon>
    </lineage>
</organism>
<dbReference type="EMBL" id="FNEB01000006">
    <property type="protein sequence ID" value="SDI92614.1"/>
    <property type="molecule type" value="Genomic_DNA"/>
</dbReference>
<dbReference type="PROSITE" id="PS51257">
    <property type="entry name" value="PROKAR_LIPOPROTEIN"/>
    <property type="match status" value="1"/>
</dbReference>
<evidence type="ECO:0000256" key="2">
    <source>
        <dbReference type="SAM" id="SignalP"/>
    </source>
</evidence>